<dbReference type="HOGENOM" id="CLU_1347089_0_0_7"/>
<proteinExistence type="predicted"/>
<keyword evidence="4" id="KW-1185">Reference proteome</keyword>
<reference evidence="3 4" key="1">
    <citation type="journal article" date="2009" name="Genome Res.">
        <title>Whole genome sequence of Desulfovibrio magneticus strain RS-1 revealed common gene clusters in magnetotactic bacteria.</title>
        <authorList>
            <person name="Nakazawa H."/>
            <person name="Arakaki A."/>
            <person name="Narita-Yamada S."/>
            <person name="Yashiro I."/>
            <person name="Jinno K."/>
            <person name="Aoki N."/>
            <person name="Tsuruyama A."/>
            <person name="Okamura Y."/>
            <person name="Tanikawa S."/>
            <person name="Fujita N."/>
            <person name="Takeyama H."/>
            <person name="Matsunaga T."/>
        </authorList>
    </citation>
    <scope>NUCLEOTIDE SEQUENCE [LARGE SCALE GENOMIC DNA]</scope>
    <source>
        <strain evidence="4">ATCC 700980 / DSM 13731 / RS-1</strain>
    </source>
</reference>
<dbReference type="Proteomes" id="UP000009071">
    <property type="component" value="Chromosome"/>
</dbReference>
<evidence type="ECO:0000256" key="2">
    <source>
        <dbReference type="SAM" id="MobiDB-lite"/>
    </source>
</evidence>
<evidence type="ECO:0000256" key="1">
    <source>
        <dbReference type="SAM" id="Coils"/>
    </source>
</evidence>
<dbReference type="RefSeq" id="WP_015862708.1">
    <property type="nucleotide sequence ID" value="NC_012796.1"/>
</dbReference>
<dbReference type="KEGG" id="dma:DMR_40880"/>
<feature type="compositionally biased region" description="Low complexity" evidence="2">
    <location>
        <begin position="9"/>
        <end position="34"/>
    </location>
</feature>
<accession>C4XP85</accession>
<keyword evidence="1" id="KW-0175">Coiled coil</keyword>
<gene>
    <name evidence="3" type="ordered locus">DMR_40880</name>
</gene>
<evidence type="ECO:0000313" key="4">
    <source>
        <dbReference type="Proteomes" id="UP000009071"/>
    </source>
</evidence>
<organism evidence="3 4">
    <name type="scientific">Solidesulfovibrio magneticus (strain ATCC 700980 / DSM 13731 / RS-1)</name>
    <name type="common">Desulfovibrio magneticus</name>
    <dbReference type="NCBI Taxonomy" id="573370"/>
    <lineage>
        <taxon>Bacteria</taxon>
        <taxon>Pseudomonadati</taxon>
        <taxon>Thermodesulfobacteriota</taxon>
        <taxon>Desulfovibrionia</taxon>
        <taxon>Desulfovibrionales</taxon>
        <taxon>Desulfovibrionaceae</taxon>
        <taxon>Solidesulfovibrio</taxon>
    </lineage>
</organism>
<sequence>MTAEKQVDPAGPGAGAQAPHDNGLDGTADGAGGQDATLAELKDVYRTLREACNSKAESLAAKRVRLEELCRIEAHLQASVQELLEARRFLIRELGDLDDEKAEQEGALVAAAGLLRARLEEIEKAVRQVEFLRGELEALQSHVASVKATVPGTVRDKDRLDDKIAGTAREFKHIADHVRNAELEFKLAYYQKRQELRRGHGPF</sequence>
<feature type="coiled-coil region" evidence="1">
    <location>
        <begin position="80"/>
        <end position="142"/>
    </location>
</feature>
<name>C4XP85_SOLM1</name>
<protein>
    <submittedName>
        <fullName evidence="3">Uncharacterized protein</fullName>
    </submittedName>
</protein>
<evidence type="ECO:0000313" key="3">
    <source>
        <dbReference type="EMBL" id="BAH77579.1"/>
    </source>
</evidence>
<dbReference type="STRING" id="573370.DMR_40880"/>
<feature type="region of interest" description="Disordered" evidence="2">
    <location>
        <begin position="1"/>
        <end position="34"/>
    </location>
</feature>
<dbReference type="EMBL" id="AP010904">
    <property type="protein sequence ID" value="BAH77579.1"/>
    <property type="molecule type" value="Genomic_DNA"/>
</dbReference>
<dbReference type="AlphaFoldDB" id="C4XP85"/>